<evidence type="ECO:0000256" key="1">
    <source>
        <dbReference type="ARBA" id="ARBA00022679"/>
    </source>
</evidence>
<keyword evidence="1 3" id="KW-0808">Transferase</keyword>
<dbReference type="InterPro" id="IPR023213">
    <property type="entry name" value="CAT-like_dom_sf"/>
</dbReference>
<reference evidence="3 4" key="1">
    <citation type="journal article" date="2019" name="Plant Biotechnol. J.">
        <title>The red bayberry genome and genetic basis of sex determination.</title>
        <authorList>
            <person name="Jia H.M."/>
            <person name="Jia H.J."/>
            <person name="Cai Q.L."/>
            <person name="Wang Y."/>
            <person name="Zhao H.B."/>
            <person name="Yang W.F."/>
            <person name="Wang G.Y."/>
            <person name="Li Y.H."/>
            <person name="Zhan D.L."/>
            <person name="Shen Y.T."/>
            <person name="Niu Q.F."/>
            <person name="Chang L."/>
            <person name="Qiu J."/>
            <person name="Zhao L."/>
            <person name="Xie H.B."/>
            <person name="Fu W.Y."/>
            <person name="Jin J."/>
            <person name="Li X.W."/>
            <person name="Jiao Y."/>
            <person name="Zhou C.C."/>
            <person name="Tu T."/>
            <person name="Chai C.Y."/>
            <person name="Gao J.L."/>
            <person name="Fan L.J."/>
            <person name="van de Weg E."/>
            <person name="Wang J.Y."/>
            <person name="Gao Z.S."/>
        </authorList>
    </citation>
    <scope>NUCLEOTIDE SEQUENCE [LARGE SCALE GENOMIC DNA]</scope>
    <source>
        <tissue evidence="3">Leaves</tissue>
    </source>
</reference>
<evidence type="ECO:0000313" key="3">
    <source>
        <dbReference type="EMBL" id="KAB1210071.1"/>
    </source>
</evidence>
<dbReference type="OrthoDB" id="1862401at2759"/>
<proteinExistence type="predicted"/>
<keyword evidence="4" id="KW-1185">Reference proteome</keyword>
<dbReference type="PANTHER" id="PTHR31625">
    <property type="match status" value="1"/>
</dbReference>
<dbReference type="AlphaFoldDB" id="A0A6A1VBL1"/>
<dbReference type="InterPro" id="IPR051504">
    <property type="entry name" value="Plant_metabolite_acyltrans"/>
</dbReference>
<protein>
    <submittedName>
        <fullName evidence="3">Coumaroyl-CoA:anthocyanidin 3-O-glucoside-6''-O-coumaroyltransferase 1</fullName>
    </submittedName>
</protein>
<evidence type="ECO:0000313" key="4">
    <source>
        <dbReference type="Proteomes" id="UP000516437"/>
    </source>
</evidence>
<evidence type="ECO:0000256" key="2">
    <source>
        <dbReference type="ARBA" id="ARBA00023315"/>
    </source>
</evidence>
<keyword evidence="2" id="KW-0012">Acyltransferase</keyword>
<dbReference type="Gene3D" id="3.30.559.10">
    <property type="entry name" value="Chloramphenicol acetyltransferase-like domain"/>
    <property type="match status" value="1"/>
</dbReference>
<name>A0A6A1VBL1_9ROSI</name>
<gene>
    <name evidence="3" type="ORF">CJ030_MR6G004319</name>
</gene>
<sequence length="110" mass="12200">MAAPLPYATPFFLRTPSLYPPFHANHPSHSLSLSLQHFFPLAADLVCPPKPRKPYLLYTEGNSAVTVTVAECNGDFNHLLINSPRDVRELHPFVPPLPPAHVSVENKHVS</sequence>
<dbReference type="GO" id="GO:0016747">
    <property type="term" value="F:acyltransferase activity, transferring groups other than amino-acyl groups"/>
    <property type="evidence" value="ECO:0007669"/>
    <property type="project" value="UniProtKB-ARBA"/>
</dbReference>
<dbReference type="EMBL" id="RXIC02000024">
    <property type="protein sequence ID" value="KAB1210071.1"/>
    <property type="molecule type" value="Genomic_DNA"/>
</dbReference>
<dbReference type="Proteomes" id="UP000516437">
    <property type="component" value="Chromosome 6"/>
</dbReference>
<accession>A0A6A1VBL1</accession>
<organism evidence="3 4">
    <name type="scientific">Morella rubra</name>
    <name type="common">Chinese bayberry</name>
    <dbReference type="NCBI Taxonomy" id="262757"/>
    <lineage>
        <taxon>Eukaryota</taxon>
        <taxon>Viridiplantae</taxon>
        <taxon>Streptophyta</taxon>
        <taxon>Embryophyta</taxon>
        <taxon>Tracheophyta</taxon>
        <taxon>Spermatophyta</taxon>
        <taxon>Magnoliopsida</taxon>
        <taxon>eudicotyledons</taxon>
        <taxon>Gunneridae</taxon>
        <taxon>Pentapetalae</taxon>
        <taxon>rosids</taxon>
        <taxon>fabids</taxon>
        <taxon>Fagales</taxon>
        <taxon>Myricaceae</taxon>
        <taxon>Morella</taxon>
    </lineage>
</organism>
<comment type="caution">
    <text evidence="3">The sequence shown here is derived from an EMBL/GenBank/DDBJ whole genome shotgun (WGS) entry which is preliminary data.</text>
</comment>